<dbReference type="PANTHER" id="PTHR19317:SF84">
    <property type="entry name" value="PRA1 FAMILY PROTEIN"/>
    <property type="match status" value="1"/>
</dbReference>
<evidence type="ECO:0000256" key="4">
    <source>
        <dbReference type="ARBA" id="ARBA00022692"/>
    </source>
</evidence>
<evidence type="ECO:0000256" key="3">
    <source>
        <dbReference type="ARBA" id="ARBA00006483"/>
    </source>
</evidence>
<keyword evidence="6 7" id="KW-0472">Membrane</keyword>
<dbReference type="Pfam" id="PF03208">
    <property type="entry name" value="PRA1"/>
    <property type="match status" value="1"/>
</dbReference>
<name>A0AAW2DTW2_9ROSI</name>
<keyword evidence="4 7" id="KW-0812">Transmembrane</keyword>
<feature type="transmembrane region" description="Helical" evidence="7">
    <location>
        <begin position="34"/>
        <end position="53"/>
    </location>
</feature>
<evidence type="ECO:0000256" key="7">
    <source>
        <dbReference type="RuleBase" id="RU363107"/>
    </source>
</evidence>
<comment type="similarity">
    <text evidence="3 7">Belongs to the PRA1 family.</text>
</comment>
<sequence>MIDFLAIFAAWSFLYFLRDRPLLLFHITVDDRIVLALLSIITIVALVLTDVWLNVLVEAHLVPLEDGVVVAFELGEVSDLVSDSLELLGASLGGRAQSASEWFASESEETG</sequence>
<evidence type="ECO:0000256" key="6">
    <source>
        <dbReference type="ARBA" id="ARBA00023136"/>
    </source>
</evidence>
<reference evidence="8 9" key="1">
    <citation type="submission" date="2024-01" db="EMBL/GenBank/DDBJ databases">
        <title>A telomere-to-telomere, gap-free genome of sweet tea (Lithocarpus litseifolius).</title>
        <authorList>
            <person name="Zhou J."/>
        </authorList>
    </citation>
    <scope>NUCLEOTIDE SEQUENCE [LARGE SCALE GENOMIC DNA]</scope>
    <source>
        <strain evidence="8">Zhou-2022a</strain>
        <tissue evidence="8">Leaf</tissue>
    </source>
</reference>
<keyword evidence="5 7" id="KW-1133">Transmembrane helix</keyword>
<protein>
    <recommendedName>
        <fullName evidence="7">PRA1 family protein</fullName>
    </recommendedName>
</protein>
<dbReference type="GO" id="GO:0005794">
    <property type="term" value="C:Golgi apparatus"/>
    <property type="evidence" value="ECO:0007669"/>
    <property type="project" value="TreeGrafter"/>
</dbReference>
<dbReference type="EMBL" id="JAZDWU010000002">
    <property type="protein sequence ID" value="KAL0012894.1"/>
    <property type="molecule type" value="Genomic_DNA"/>
</dbReference>
<dbReference type="GO" id="GO:0016020">
    <property type="term" value="C:membrane"/>
    <property type="evidence" value="ECO:0007669"/>
    <property type="project" value="UniProtKB-SubCell"/>
</dbReference>
<comment type="caution">
    <text evidence="7">Lacks conserved residue(s) required for the propagation of feature annotation.</text>
</comment>
<keyword evidence="7" id="KW-0813">Transport</keyword>
<gene>
    <name evidence="8" type="ORF">SO802_008002</name>
</gene>
<dbReference type="GO" id="GO:0005783">
    <property type="term" value="C:endoplasmic reticulum"/>
    <property type="evidence" value="ECO:0007669"/>
    <property type="project" value="UniProtKB-ARBA"/>
</dbReference>
<comment type="subcellular location">
    <subcellularLocation>
        <location evidence="2">Endomembrane system</location>
        <topology evidence="2">Multi-pass membrane protein</topology>
    </subcellularLocation>
    <subcellularLocation>
        <location evidence="7">Membrane</location>
        <topology evidence="7">Multi-pass membrane protein</topology>
    </subcellularLocation>
</comment>
<dbReference type="InterPro" id="IPR004895">
    <property type="entry name" value="Prenylated_rab_accept_PRA1"/>
</dbReference>
<proteinExistence type="inferred from homology"/>
<organism evidence="8 9">
    <name type="scientific">Lithocarpus litseifolius</name>
    <dbReference type="NCBI Taxonomy" id="425828"/>
    <lineage>
        <taxon>Eukaryota</taxon>
        <taxon>Viridiplantae</taxon>
        <taxon>Streptophyta</taxon>
        <taxon>Embryophyta</taxon>
        <taxon>Tracheophyta</taxon>
        <taxon>Spermatophyta</taxon>
        <taxon>Magnoliopsida</taxon>
        <taxon>eudicotyledons</taxon>
        <taxon>Gunneridae</taxon>
        <taxon>Pentapetalae</taxon>
        <taxon>rosids</taxon>
        <taxon>fabids</taxon>
        <taxon>Fagales</taxon>
        <taxon>Fagaceae</taxon>
        <taxon>Lithocarpus</taxon>
    </lineage>
</organism>
<dbReference type="GO" id="GO:0016192">
    <property type="term" value="P:vesicle-mediated transport"/>
    <property type="evidence" value="ECO:0007669"/>
    <property type="project" value="TreeGrafter"/>
</dbReference>
<keyword evidence="9" id="KW-1185">Reference proteome</keyword>
<comment type="caution">
    <text evidence="8">The sequence shown here is derived from an EMBL/GenBank/DDBJ whole genome shotgun (WGS) entry which is preliminary data.</text>
</comment>
<evidence type="ECO:0000313" key="8">
    <source>
        <dbReference type="EMBL" id="KAL0012894.1"/>
    </source>
</evidence>
<evidence type="ECO:0000256" key="2">
    <source>
        <dbReference type="ARBA" id="ARBA00004127"/>
    </source>
</evidence>
<evidence type="ECO:0000313" key="9">
    <source>
        <dbReference type="Proteomes" id="UP001459277"/>
    </source>
</evidence>
<comment type="function">
    <text evidence="1 7">May be involved in both secretory and endocytic intracellular trafficking in the endosomal/prevacuolar compartments.</text>
</comment>
<dbReference type="Proteomes" id="UP001459277">
    <property type="component" value="Unassembled WGS sequence"/>
</dbReference>
<evidence type="ECO:0000256" key="1">
    <source>
        <dbReference type="ARBA" id="ARBA00002501"/>
    </source>
</evidence>
<evidence type="ECO:0000256" key="5">
    <source>
        <dbReference type="ARBA" id="ARBA00022989"/>
    </source>
</evidence>
<dbReference type="PANTHER" id="PTHR19317">
    <property type="entry name" value="PRENYLATED RAB ACCEPTOR 1-RELATED"/>
    <property type="match status" value="1"/>
</dbReference>
<accession>A0AAW2DTW2</accession>
<dbReference type="AlphaFoldDB" id="A0AAW2DTW2"/>